<dbReference type="AlphaFoldDB" id="A0A917UBC5"/>
<proteinExistence type="inferred from homology"/>
<dbReference type="Gene3D" id="2.30.30.140">
    <property type="match status" value="1"/>
</dbReference>
<dbReference type="InterPro" id="IPR019812">
    <property type="entry name" value="Hydgase_assmbl_chp_CS"/>
</dbReference>
<gene>
    <name evidence="2" type="ORF">GCM10007977_082520</name>
</gene>
<evidence type="ECO:0000313" key="3">
    <source>
        <dbReference type="Proteomes" id="UP000642070"/>
    </source>
</evidence>
<dbReference type="GO" id="GO:0051604">
    <property type="term" value="P:protein maturation"/>
    <property type="evidence" value="ECO:0007669"/>
    <property type="project" value="TreeGrafter"/>
</dbReference>
<sequence length="87" mass="9219">MCLGVPGRVVAVTDGGGLPMGTVDFGGVQREVCLAYTPEARVGEYVVVHVGFAISRLDEDEARRTLAVLQAMGDAVERELTPEGMEP</sequence>
<dbReference type="SUPFAM" id="SSF159127">
    <property type="entry name" value="HupF/HypC-like"/>
    <property type="match status" value="1"/>
</dbReference>
<keyword evidence="3" id="KW-1185">Reference proteome</keyword>
<dbReference type="RefSeq" id="WP_190255511.1">
    <property type="nucleotide sequence ID" value="NZ_BMPI01000057.1"/>
</dbReference>
<evidence type="ECO:0000256" key="1">
    <source>
        <dbReference type="ARBA" id="ARBA00006018"/>
    </source>
</evidence>
<accession>A0A917UBC5</accession>
<dbReference type="GO" id="GO:1902670">
    <property type="term" value="F:carbon dioxide binding"/>
    <property type="evidence" value="ECO:0007669"/>
    <property type="project" value="TreeGrafter"/>
</dbReference>
<reference evidence="2" key="2">
    <citation type="submission" date="2020-09" db="EMBL/GenBank/DDBJ databases">
        <authorList>
            <person name="Sun Q."/>
            <person name="Ohkuma M."/>
        </authorList>
    </citation>
    <scope>NUCLEOTIDE SEQUENCE</scope>
    <source>
        <strain evidence="2">JCM 19831</strain>
    </source>
</reference>
<protein>
    <submittedName>
        <fullName evidence="2">Hydrogenase assembly protein HypC</fullName>
    </submittedName>
</protein>
<dbReference type="Pfam" id="PF01455">
    <property type="entry name" value="HupF_HypC"/>
    <property type="match status" value="1"/>
</dbReference>
<evidence type="ECO:0000313" key="2">
    <source>
        <dbReference type="EMBL" id="GGM68219.1"/>
    </source>
</evidence>
<dbReference type="PANTHER" id="PTHR35177:SF2">
    <property type="entry name" value="HYDROGENASE MATURATION FACTOR HYBG"/>
    <property type="match status" value="1"/>
</dbReference>
<dbReference type="Proteomes" id="UP000642070">
    <property type="component" value="Unassembled WGS sequence"/>
</dbReference>
<dbReference type="NCBIfam" id="TIGR00074">
    <property type="entry name" value="hypC_hupF"/>
    <property type="match status" value="1"/>
</dbReference>
<reference evidence="2" key="1">
    <citation type="journal article" date="2014" name="Int. J. Syst. Evol. Microbiol.">
        <title>Complete genome sequence of Corynebacterium casei LMG S-19264T (=DSM 44701T), isolated from a smear-ripened cheese.</title>
        <authorList>
            <consortium name="US DOE Joint Genome Institute (JGI-PGF)"/>
            <person name="Walter F."/>
            <person name="Albersmeier A."/>
            <person name="Kalinowski J."/>
            <person name="Ruckert C."/>
        </authorList>
    </citation>
    <scope>NUCLEOTIDE SEQUENCE</scope>
    <source>
        <strain evidence="2">JCM 19831</strain>
    </source>
</reference>
<dbReference type="InterPro" id="IPR001109">
    <property type="entry name" value="Hydrogenase_HupF/HypC"/>
</dbReference>
<dbReference type="PRINTS" id="PR00445">
    <property type="entry name" value="HUPFHYPC"/>
</dbReference>
<dbReference type="PANTHER" id="PTHR35177">
    <property type="entry name" value="HYDROGENASE MATURATION FACTOR HYBG"/>
    <property type="match status" value="1"/>
</dbReference>
<name>A0A917UBC5_9ACTN</name>
<dbReference type="PROSITE" id="PS01097">
    <property type="entry name" value="HUPF_HYPC"/>
    <property type="match status" value="1"/>
</dbReference>
<dbReference type="EMBL" id="BMPI01000057">
    <property type="protein sequence ID" value="GGM68219.1"/>
    <property type="molecule type" value="Genomic_DNA"/>
</dbReference>
<organism evidence="2 3">
    <name type="scientific">Dactylosporangium sucinum</name>
    <dbReference type="NCBI Taxonomy" id="1424081"/>
    <lineage>
        <taxon>Bacteria</taxon>
        <taxon>Bacillati</taxon>
        <taxon>Actinomycetota</taxon>
        <taxon>Actinomycetes</taxon>
        <taxon>Micromonosporales</taxon>
        <taxon>Micromonosporaceae</taxon>
        <taxon>Dactylosporangium</taxon>
    </lineage>
</organism>
<dbReference type="FunFam" id="2.30.30.140:FF:000022">
    <property type="entry name" value="Hydrogenase assembly chaperone HybG"/>
    <property type="match status" value="1"/>
</dbReference>
<comment type="similarity">
    <text evidence="1">Belongs to the HupF/HypC family.</text>
</comment>
<dbReference type="GO" id="GO:0005506">
    <property type="term" value="F:iron ion binding"/>
    <property type="evidence" value="ECO:0007669"/>
    <property type="project" value="TreeGrafter"/>
</dbReference>
<comment type="caution">
    <text evidence="2">The sequence shown here is derived from an EMBL/GenBank/DDBJ whole genome shotgun (WGS) entry which is preliminary data.</text>
</comment>